<evidence type="ECO:0000256" key="7">
    <source>
        <dbReference type="ARBA" id="ARBA00023136"/>
    </source>
</evidence>
<dbReference type="GO" id="GO:0016020">
    <property type="term" value="C:membrane"/>
    <property type="evidence" value="ECO:0007669"/>
    <property type="project" value="UniProtKB-SubCell"/>
</dbReference>
<reference evidence="10" key="1">
    <citation type="submission" date="2021-09" db="EMBL/GenBank/DDBJ databases">
        <authorList>
            <consortium name="AG Swart"/>
            <person name="Singh M."/>
            <person name="Singh A."/>
            <person name="Seah K."/>
            <person name="Emmerich C."/>
        </authorList>
    </citation>
    <scope>NUCLEOTIDE SEQUENCE</scope>
    <source>
        <strain evidence="10">ATCC30299</strain>
    </source>
</reference>
<dbReference type="PANTHER" id="PTHR45720:SF10">
    <property type="entry name" value="CHLORIDE CHANNEL PROTEIN 2"/>
    <property type="match status" value="1"/>
</dbReference>
<keyword evidence="3 9" id="KW-0812">Transmembrane</keyword>
<dbReference type="InterPro" id="IPR050970">
    <property type="entry name" value="Cl_channel_volt-gated"/>
</dbReference>
<evidence type="ECO:0000256" key="3">
    <source>
        <dbReference type="ARBA" id="ARBA00022692"/>
    </source>
</evidence>
<dbReference type="PANTHER" id="PTHR45720">
    <property type="entry name" value="CHLORIDE CHANNEL PROTEIN 2"/>
    <property type="match status" value="1"/>
</dbReference>
<evidence type="ECO:0000256" key="5">
    <source>
        <dbReference type="ARBA" id="ARBA00022989"/>
    </source>
</evidence>
<keyword evidence="4" id="KW-0677">Repeat</keyword>
<proteinExistence type="predicted"/>
<feature type="transmembrane region" description="Helical" evidence="9">
    <location>
        <begin position="113"/>
        <end position="134"/>
    </location>
</feature>
<dbReference type="PRINTS" id="PR00762">
    <property type="entry name" value="CLCHANNEL"/>
</dbReference>
<keyword evidence="5 9" id="KW-1133">Transmembrane helix</keyword>
<feature type="transmembrane region" description="Helical" evidence="9">
    <location>
        <begin position="253"/>
        <end position="270"/>
    </location>
</feature>
<keyword evidence="11" id="KW-1185">Reference proteome</keyword>
<protein>
    <recommendedName>
        <fullName evidence="12">Chloride channel protein</fullName>
    </recommendedName>
</protein>
<dbReference type="AlphaFoldDB" id="A0AAU9KCN9"/>
<feature type="transmembrane region" description="Helical" evidence="9">
    <location>
        <begin position="436"/>
        <end position="464"/>
    </location>
</feature>
<dbReference type="GO" id="GO:0005247">
    <property type="term" value="F:voltage-gated chloride channel activity"/>
    <property type="evidence" value="ECO:0007669"/>
    <property type="project" value="TreeGrafter"/>
</dbReference>
<comment type="caution">
    <text evidence="10">The sequence shown here is derived from an EMBL/GenBank/DDBJ whole genome shotgun (WGS) entry which is preliminary data.</text>
</comment>
<accession>A0AAU9KCN9</accession>
<feature type="transmembrane region" description="Helical" evidence="9">
    <location>
        <begin position="72"/>
        <end position="93"/>
    </location>
</feature>
<evidence type="ECO:0000313" key="10">
    <source>
        <dbReference type="EMBL" id="CAG9335796.1"/>
    </source>
</evidence>
<keyword evidence="7 9" id="KW-0472">Membrane</keyword>
<keyword evidence="2" id="KW-0813">Transport</keyword>
<keyword evidence="8" id="KW-0868">Chloride</keyword>
<evidence type="ECO:0000256" key="9">
    <source>
        <dbReference type="SAM" id="Phobius"/>
    </source>
</evidence>
<feature type="transmembrane region" description="Helical" evidence="9">
    <location>
        <begin position="164"/>
        <end position="182"/>
    </location>
</feature>
<dbReference type="Pfam" id="PF00654">
    <property type="entry name" value="Voltage_CLC"/>
    <property type="match status" value="1"/>
</dbReference>
<organism evidence="10 11">
    <name type="scientific">Blepharisma stoltei</name>
    <dbReference type="NCBI Taxonomy" id="1481888"/>
    <lineage>
        <taxon>Eukaryota</taxon>
        <taxon>Sar</taxon>
        <taxon>Alveolata</taxon>
        <taxon>Ciliophora</taxon>
        <taxon>Postciliodesmatophora</taxon>
        <taxon>Heterotrichea</taxon>
        <taxon>Heterotrichida</taxon>
        <taxon>Blepharismidae</taxon>
        <taxon>Blepharisma</taxon>
    </lineage>
</organism>
<dbReference type="Gene3D" id="1.10.3080.10">
    <property type="entry name" value="Clc chloride channel"/>
    <property type="match status" value="1"/>
</dbReference>
<evidence type="ECO:0000256" key="6">
    <source>
        <dbReference type="ARBA" id="ARBA00023065"/>
    </source>
</evidence>
<evidence type="ECO:0000256" key="8">
    <source>
        <dbReference type="ARBA" id="ARBA00023214"/>
    </source>
</evidence>
<name>A0AAU9KCN9_9CILI</name>
<sequence>MSEQAAQANTVNKKASIFKILPPRPAKTNFYITDFFTNIDEVTKPTFLERNTARSKIISFLTGFHVLNPTTCLALIILGLLTSLFAFGIEYATLKLFEFREFCSETGIMSLDLFIWVIFSLFFGFCAASVGKYISQDAEGIGIPEIKSILSGVRINRFLSYRIFYAKVLGFISACAAGLSIGSEGPYVHISGIIANKLTKIKIFRHLRVNLTLRNQILGAAVAAGIAAKFGSPIGGMLFSIEVTATYYIVNNMWRGIFCAIWCVIGFWIVRSGNATEFFELTSLPSIELTYEIFFFMILGVISGLLGSFIVFATNKLTFYRTRAYFPAIHSRYVYTLIIVLIISIITFYIPFMHVTEKTVLNTMFKSGYIPTNTEADWHLFGLGLDMLLYIVIKTIISILSFTCPVPFGVFSPVFTIGSVLGRLTGYVIDNSVGTIYTGVYAVVGAASVTASVTHSLSVAIIVFEITGQISFLLPMMVSVLISFAISNWLGMSIYDAILELKGLPYLPGIKPSNLYSYAAKDAIGSDFTYVKNDATIRDFINAVEEAGVSLNKIPIVDDKMTLIKELSVSGIREYLKKYYSEYPEYLPPFSRDRLDAFFKYLLENPDDMSVVVPVDNPGWRDEEEEPEIKAFLDAPVNFDSDSLQIDEAPLAIPETTPLAKVHFLFIMLGLMQIYVTKRGVLIGVISRDNFTMNK</sequence>
<dbReference type="InterPro" id="IPR014743">
    <property type="entry name" value="Cl-channel_core"/>
</dbReference>
<feature type="transmembrane region" description="Helical" evidence="9">
    <location>
        <begin position="217"/>
        <end position="241"/>
    </location>
</feature>
<feature type="transmembrane region" description="Helical" evidence="9">
    <location>
        <begin position="290"/>
        <end position="312"/>
    </location>
</feature>
<dbReference type="SUPFAM" id="SSF54631">
    <property type="entry name" value="CBS-domain pair"/>
    <property type="match status" value="1"/>
</dbReference>
<evidence type="ECO:0008006" key="12">
    <source>
        <dbReference type="Google" id="ProtNLM"/>
    </source>
</evidence>
<dbReference type="EMBL" id="CAJZBQ010000063">
    <property type="protein sequence ID" value="CAG9335796.1"/>
    <property type="molecule type" value="Genomic_DNA"/>
</dbReference>
<evidence type="ECO:0000256" key="1">
    <source>
        <dbReference type="ARBA" id="ARBA00004141"/>
    </source>
</evidence>
<feature type="transmembrane region" description="Helical" evidence="9">
    <location>
        <begin position="387"/>
        <end position="415"/>
    </location>
</feature>
<dbReference type="Gene3D" id="3.10.580.10">
    <property type="entry name" value="CBS-domain"/>
    <property type="match status" value="1"/>
</dbReference>
<feature type="transmembrane region" description="Helical" evidence="9">
    <location>
        <begin position="470"/>
        <end position="490"/>
    </location>
</feature>
<evidence type="ECO:0000256" key="4">
    <source>
        <dbReference type="ARBA" id="ARBA00022737"/>
    </source>
</evidence>
<gene>
    <name evidence="10" type="ORF">BSTOLATCC_MIC65116</name>
</gene>
<dbReference type="Proteomes" id="UP001162131">
    <property type="component" value="Unassembled WGS sequence"/>
</dbReference>
<evidence type="ECO:0000313" key="11">
    <source>
        <dbReference type="Proteomes" id="UP001162131"/>
    </source>
</evidence>
<comment type="subcellular location">
    <subcellularLocation>
        <location evidence="1">Membrane</location>
        <topology evidence="1">Multi-pass membrane protein</topology>
    </subcellularLocation>
</comment>
<dbReference type="SUPFAM" id="SSF81340">
    <property type="entry name" value="Clc chloride channel"/>
    <property type="match status" value="1"/>
</dbReference>
<dbReference type="InterPro" id="IPR001807">
    <property type="entry name" value="ClC"/>
</dbReference>
<evidence type="ECO:0000256" key="2">
    <source>
        <dbReference type="ARBA" id="ARBA00022448"/>
    </source>
</evidence>
<keyword evidence="6" id="KW-0406">Ion transport</keyword>
<feature type="transmembrane region" description="Helical" evidence="9">
    <location>
        <begin position="333"/>
        <end position="352"/>
    </location>
</feature>
<dbReference type="InterPro" id="IPR046342">
    <property type="entry name" value="CBS_dom_sf"/>
</dbReference>